<sequence length="215" mass="23005">MAKVKEAGVLELTGLDSLGEVVVRAHQQVRGGRPLLVAIDGRSGSGKTTLTAELATWLSKRGIAAEVFHLEGLYQGWSGLAQAALVWQQLAEAVADGRANSPETAPHWFGWDWGSSQTTGPHPFTAAQQAAGGVLIAEGVGALTGTHDVGVFVELDTARRRQRALARDGETYRPYWDMWAEQEADLLAAYASAYAGRASAMFSGRSYFFISATSH</sequence>
<reference evidence="1 2" key="1">
    <citation type="submission" date="2019-03" db="EMBL/GenBank/DDBJ databases">
        <title>Diversity of the mouse oral microbiome.</title>
        <authorList>
            <person name="Joseph S."/>
            <person name="Aduse-Opoku J."/>
            <person name="Curtis M."/>
            <person name="Wade W."/>
            <person name="Hashim A."/>
        </authorList>
    </citation>
    <scope>NUCLEOTIDE SEQUENCE [LARGE SCALE GENOMIC DNA]</scope>
    <source>
        <strain evidence="2">irhom_31</strain>
    </source>
</reference>
<dbReference type="EMBL" id="SPQC01000003">
    <property type="protein sequence ID" value="TFU24019.1"/>
    <property type="molecule type" value="Genomic_DNA"/>
</dbReference>
<dbReference type="Gene3D" id="3.40.50.300">
    <property type="entry name" value="P-loop containing nucleotide triphosphate hydrolases"/>
    <property type="match status" value="1"/>
</dbReference>
<dbReference type="SUPFAM" id="SSF52540">
    <property type="entry name" value="P-loop containing nucleoside triphosphate hydrolases"/>
    <property type="match status" value="1"/>
</dbReference>
<protein>
    <submittedName>
        <fullName evidence="1">Uncharacterized protein</fullName>
    </submittedName>
</protein>
<evidence type="ECO:0000313" key="1">
    <source>
        <dbReference type="EMBL" id="TFU24019.1"/>
    </source>
</evidence>
<accession>A0A4Y9F6C3</accession>
<organism evidence="1 2">
    <name type="scientific">Rothia nasimurium</name>
    <dbReference type="NCBI Taxonomy" id="85336"/>
    <lineage>
        <taxon>Bacteria</taxon>
        <taxon>Bacillati</taxon>
        <taxon>Actinomycetota</taxon>
        <taxon>Actinomycetes</taxon>
        <taxon>Micrococcales</taxon>
        <taxon>Micrococcaceae</taxon>
        <taxon>Rothia</taxon>
    </lineage>
</organism>
<gene>
    <name evidence="1" type="ORF">E4U03_01395</name>
</gene>
<evidence type="ECO:0000313" key="2">
    <source>
        <dbReference type="Proteomes" id="UP000297951"/>
    </source>
</evidence>
<proteinExistence type="predicted"/>
<dbReference type="AlphaFoldDB" id="A0A4Y9F6C3"/>
<dbReference type="Proteomes" id="UP000297951">
    <property type="component" value="Unassembled WGS sequence"/>
</dbReference>
<comment type="caution">
    <text evidence="1">The sequence shown here is derived from an EMBL/GenBank/DDBJ whole genome shotgun (WGS) entry which is preliminary data.</text>
</comment>
<dbReference type="RefSeq" id="WP_135011210.1">
    <property type="nucleotide sequence ID" value="NZ_JADGLK010000003.1"/>
</dbReference>
<name>A0A4Y9F6C3_9MICC</name>
<dbReference type="OrthoDB" id="3518032at2"/>
<dbReference type="InterPro" id="IPR027417">
    <property type="entry name" value="P-loop_NTPase"/>
</dbReference>